<evidence type="ECO:0000313" key="2">
    <source>
        <dbReference type="EMBL" id="QDU54691.1"/>
    </source>
</evidence>
<feature type="transmembrane region" description="Helical" evidence="1">
    <location>
        <begin position="221"/>
        <end position="242"/>
    </location>
</feature>
<accession>A0A518AIY8</accession>
<protein>
    <submittedName>
        <fullName evidence="2">Uncharacterized protein</fullName>
    </submittedName>
</protein>
<keyword evidence="1" id="KW-1133">Transmembrane helix</keyword>
<feature type="transmembrane region" description="Helical" evidence="1">
    <location>
        <begin position="314"/>
        <end position="333"/>
    </location>
</feature>
<dbReference type="KEGG" id="amuc:Pan181_08740"/>
<evidence type="ECO:0000256" key="1">
    <source>
        <dbReference type="SAM" id="Phobius"/>
    </source>
</evidence>
<gene>
    <name evidence="2" type="ORF">Pan181_08740</name>
</gene>
<keyword evidence="1" id="KW-0812">Transmembrane</keyword>
<reference evidence="2 3" key="1">
    <citation type="submission" date="2019-02" db="EMBL/GenBank/DDBJ databases">
        <title>Deep-cultivation of Planctomycetes and their phenomic and genomic characterization uncovers novel biology.</title>
        <authorList>
            <person name="Wiegand S."/>
            <person name="Jogler M."/>
            <person name="Boedeker C."/>
            <person name="Pinto D."/>
            <person name="Vollmers J."/>
            <person name="Rivas-Marin E."/>
            <person name="Kohn T."/>
            <person name="Peeters S.H."/>
            <person name="Heuer A."/>
            <person name="Rast P."/>
            <person name="Oberbeckmann S."/>
            <person name="Bunk B."/>
            <person name="Jeske O."/>
            <person name="Meyerdierks A."/>
            <person name="Storesund J.E."/>
            <person name="Kallscheuer N."/>
            <person name="Luecker S."/>
            <person name="Lage O.M."/>
            <person name="Pohl T."/>
            <person name="Merkel B.J."/>
            <person name="Hornburger P."/>
            <person name="Mueller R.-W."/>
            <person name="Bruemmer F."/>
            <person name="Labrenz M."/>
            <person name="Spormann A.M."/>
            <person name="Op den Camp H."/>
            <person name="Overmann J."/>
            <person name="Amann R."/>
            <person name="Jetten M.S.M."/>
            <person name="Mascher T."/>
            <person name="Medema M.H."/>
            <person name="Devos D.P."/>
            <person name="Kaster A.-K."/>
            <person name="Ovreas L."/>
            <person name="Rohde M."/>
            <person name="Galperin M.Y."/>
            <person name="Jogler C."/>
        </authorList>
    </citation>
    <scope>NUCLEOTIDE SEQUENCE [LARGE SCALE GENOMIC DNA]</scope>
    <source>
        <strain evidence="2 3">Pan181</strain>
    </source>
</reference>
<proteinExistence type="predicted"/>
<feature type="transmembrane region" description="Helical" evidence="1">
    <location>
        <begin position="95"/>
        <end position="121"/>
    </location>
</feature>
<keyword evidence="1" id="KW-0472">Membrane</keyword>
<organism evidence="2 3">
    <name type="scientific">Aeoliella mucimassa</name>
    <dbReference type="NCBI Taxonomy" id="2527972"/>
    <lineage>
        <taxon>Bacteria</taxon>
        <taxon>Pseudomonadati</taxon>
        <taxon>Planctomycetota</taxon>
        <taxon>Planctomycetia</taxon>
        <taxon>Pirellulales</taxon>
        <taxon>Lacipirellulaceae</taxon>
        <taxon>Aeoliella</taxon>
    </lineage>
</organism>
<dbReference type="AlphaFoldDB" id="A0A518AIY8"/>
<sequence>MVGREVKGLMPEQICIIDGAIESPVCDALFEEEEDSRLAAERQDALLVLAITKKSLGVVAAANKTALFMVLFVLVLCMPMWLEIAVFIADAPDKLAAVPAVFVGVVFLACFGLVGGVIYGVPEKWRQAKRMPKVAMCTAKHVILVEGNEQHCLLLEECRYAITLGWSSRFSLLCSELYGVEFKSDDKTIWLPLSRPHRHRVEQVLQALPIRSATRLLRMRSLVSLVIALLLPPAVLVLAVLIPLLGPPHWHPGFWPALSLIDSTLVLLMSVVTRETSLKSGMSRSKTIANYMKFFAATAAFCSIQGSLTLTGAVIGVVVNAAIGFAIALATTIQRGKRV</sequence>
<keyword evidence="3" id="KW-1185">Reference proteome</keyword>
<dbReference type="EMBL" id="CP036278">
    <property type="protein sequence ID" value="QDU54691.1"/>
    <property type="molecule type" value="Genomic_DNA"/>
</dbReference>
<name>A0A518AIY8_9BACT</name>
<feature type="transmembrane region" description="Helical" evidence="1">
    <location>
        <begin position="66"/>
        <end position="89"/>
    </location>
</feature>
<dbReference type="Proteomes" id="UP000315750">
    <property type="component" value="Chromosome"/>
</dbReference>
<evidence type="ECO:0000313" key="3">
    <source>
        <dbReference type="Proteomes" id="UP000315750"/>
    </source>
</evidence>